<gene>
    <name evidence="1" type="ORF">EMK97_03455</name>
</gene>
<dbReference type="EMBL" id="CP034759">
    <property type="protein sequence ID" value="QBG34861.1"/>
    <property type="molecule type" value="Genomic_DNA"/>
</dbReference>
<accession>A0A4P6P196</accession>
<sequence length="113" mass="13468">MSYDKIIVNGNGGEFPYSESFDDESYYYEISIVWDDRDGELFISKWGSHIAFDDDHSWLDFKIAPNDLFPNQKELTHDNILSYMSTLQERESEGKIILKEEVEKYYQRYLKSE</sequence>
<reference evidence="1 2" key="1">
    <citation type="submission" date="2018-12" db="EMBL/GenBank/DDBJ databases">
        <title>Complete genome of Litorilituus sediminis.</title>
        <authorList>
            <person name="Liu A."/>
            <person name="Rong J."/>
        </authorList>
    </citation>
    <scope>NUCLEOTIDE SEQUENCE [LARGE SCALE GENOMIC DNA]</scope>
    <source>
        <strain evidence="1 2">JCM 17549</strain>
    </source>
</reference>
<keyword evidence="2" id="KW-1185">Reference proteome</keyword>
<dbReference type="AlphaFoldDB" id="A0A4P6P196"/>
<protein>
    <submittedName>
        <fullName evidence="1">Uncharacterized protein</fullName>
    </submittedName>
</protein>
<organism evidence="1 2">
    <name type="scientific">Litorilituus sediminis</name>
    <dbReference type="NCBI Taxonomy" id="718192"/>
    <lineage>
        <taxon>Bacteria</taxon>
        <taxon>Pseudomonadati</taxon>
        <taxon>Pseudomonadota</taxon>
        <taxon>Gammaproteobacteria</taxon>
        <taxon>Alteromonadales</taxon>
        <taxon>Colwelliaceae</taxon>
        <taxon>Litorilituus</taxon>
    </lineage>
</organism>
<dbReference type="RefSeq" id="WP_130599468.1">
    <property type="nucleotide sequence ID" value="NZ_CP034759.1"/>
</dbReference>
<name>A0A4P6P196_9GAMM</name>
<proteinExistence type="predicted"/>
<evidence type="ECO:0000313" key="2">
    <source>
        <dbReference type="Proteomes" id="UP000290244"/>
    </source>
</evidence>
<dbReference type="Proteomes" id="UP000290244">
    <property type="component" value="Chromosome"/>
</dbReference>
<dbReference type="OrthoDB" id="6400553at2"/>
<dbReference type="KEGG" id="lsd:EMK97_03455"/>
<evidence type="ECO:0000313" key="1">
    <source>
        <dbReference type="EMBL" id="QBG34861.1"/>
    </source>
</evidence>